<dbReference type="Gene3D" id="3.90.1010.20">
    <property type="match status" value="2"/>
</dbReference>
<dbReference type="GO" id="GO:0010181">
    <property type="term" value="F:FMN binding"/>
    <property type="evidence" value="ECO:0007669"/>
    <property type="project" value="InterPro"/>
</dbReference>
<protein>
    <recommendedName>
        <fullName evidence="2">FMN-binding domain-containing protein</fullName>
    </recommendedName>
</protein>
<name>A0A645E4X6_9ZZZZ</name>
<gene>
    <name evidence="3" type="ORF">SDC9_144009</name>
</gene>
<feature type="region of interest" description="Disordered" evidence="1">
    <location>
        <begin position="151"/>
        <end position="200"/>
    </location>
</feature>
<dbReference type="EMBL" id="VSSQ01043184">
    <property type="protein sequence ID" value="MPM96844.1"/>
    <property type="molecule type" value="Genomic_DNA"/>
</dbReference>
<dbReference type="AlphaFoldDB" id="A0A645E4X6"/>
<dbReference type="SMART" id="SM00900">
    <property type="entry name" value="FMN_bind"/>
    <property type="match status" value="2"/>
</dbReference>
<feature type="domain" description="FMN-binding" evidence="2">
    <location>
        <begin position="77"/>
        <end position="151"/>
    </location>
</feature>
<dbReference type="GO" id="GO:0016020">
    <property type="term" value="C:membrane"/>
    <property type="evidence" value="ECO:0007669"/>
    <property type="project" value="InterPro"/>
</dbReference>
<dbReference type="Pfam" id="PF04205">
    <property type="entry name" value="FMN_bind"/>
    <property type="match status" value="2"/>
</dbReference>
<feature type="domain" description="FMN-binding" evidence="2">
    <location>
        <begin position="214"/>
        <end position="287"/>
    </location>
</feature>
<sequence length="287" mass="29569">MSCVEICPRDNVRANPKPAIATAVAVVALTGMYFEGNIASNQATERQIAAIAASLSTKQGAYAGAYTDGTYTGSADGYHGTTSVSVTVTEGAIMDIHVVSTGDDTLFFNQAKAQVIPAIIAAQSAEVDTVSGATFSSFGIIDAVKNALSSVPQQQPESDPVSFAVDNSGETPMPQLTPTPSPVVTPTPSPSPTPTIQPGPISLADGDYSGTGRGHKGDIDVTVTIVNGFITNINIDQYRDTKKYFSRAEGKMIDRVLGAQGVNVDTVSGATHSSEGILEAIADALGL</sequence>
<organism evidence="3">
    <name type="scientific">bioreactor metagenome</name>
    <dbReference type="NCBI Taxonomy" id="1076179"/>
    <lineage>
        <taxon>unclassified sequences</taxon>
        <taxon>metagenomes</taxon>
        <taxon>ecological metagenomes</taxon>
    </lineage>
</organism>
<feature type="compositionally biased region" description="Pro residues" evidence="1">
    <location>
        <begin position="175"/>
        <end position="197"/>
    </location>
</feature>
<comment type="caution">
    <text evidence="3">The sequence shown here is derived from an EMBL/GenBank/DDBJ whole genome shotgun (WGS) entry which is preliminary data.</text>
</comment>
<evidence type="ECO:0000256" key="1">
    <source>
        <dbReference type="SAM" id="MobiDB-lite"/>
    </source>
</evidence>
<dbReference type="InterPro" id="IPR007329">
    <property type="entry name" value="FMN-bd"/>
</dbReference>
<evidence type="ECO:0000259" key="2">
    <source>
        <dbReference type="SMART" id="SM00900"/>
    </source>
</evidence>
<proteinExistence type="predicted"/>
<accession>A0A645E4X6</accession>
<evidence type="ECO:0000313" key="3">
    <source>
        <dbReference type="EMBL" id="MPM96844.1"/>
    </source>
</evidence>
<reference evidence="3" key="1">
    <citation type="submission" date="2019-08" db="EMBL/GenBank/DDBJ databases">
        <authorList>
            <person name="Kucharzyk K."/>
            <person name="Murdoch R.W."/>
            <person name="Higgins S."/>
            <person name="Loffler F."/>
        </authorList>
    </citation>
    <scope>NUCLEOTIDE SEQUENCE</scope>
</reference>